<feature type="domain" description="PD(D/E)XK endonuclease" evidence="1">
    <location>
        <begin position="3"/>
        <end position="126"/>
    </location>
</feature>
<evidence type="ECO:0000313" key="2">
    <source>
        <dbReference type="EMBL" id="KXY25595.1"/>
    </source>
</evidence>
<reference evidence="2 3" key="1">
    <citation type="submission" date="2015-12" db="EMBL/GenBank/DDBJ databases">
        <title>Bacillus cereus Group isolate.</title>
        <authorList>
            <person name="Kovac J."/>
        </authorList>
    </citation>
    <scope>NUCLEOTIDE SEQUENCE [LARGE SCALE GENOMIC DNA]</scope>
    <source>
        <strain evidence="2 3">FSL K6-0073</strain>
    </source>
</reference>
<name>A0A9X0M8C8_BACCE</name>
<accession>A0A9X0M8C8</accession>
<dbReference type="AlphaFoldDB" id="A0A9X0M8C8"/>
<dbReference type="Pfam" id="PF11645">
    <property type="entry name" value="PDDEXK_5"/>
    <property type="match status" value="1"/>
</dbReference>
<dbReference type="GO" id="GO:0003676">
    <property type="term" value="F:nucleic acid binding"/>
    <property type="evidence" value="ECO:0007669"/>
    <property type="project" value="InterPro"/>
</dbReference>
<dbReference type="InterPro" id="IPR011856">
    <property type="entry name" value="tRNA_endonuc-like_dom_sf"/>
</dbReference>
<evidence type="ECO:0000313" key="3">
    <source>
        <dbReference type="Proteomes" id="UP000075476"/>
    </source>
</evidence>
<sequence>MYHHTKTKGDLAVLKAQVDLYEKGYMILMPQTEHSPFDLVVYKDGRFKRVQVKYRELNARGILEVRFRSSYSTTSGVTTKEVNKEEIDVYCVYCPQTDFCYYFNPKIFSKSISLRVDSPKNNKEKKLILQVIINKFRESTSSDMRCFSISF</sequence>
<proteinExistence type="predicted"/>
<dbReference type="Gene3D" id="3.40.1350.10">
    <property type="match status" value="1"/>
</dbReference>
<dbReference type="Proteomes" id="UP000075476">
    <property type="component" value="Unassembled WGS sequence"/>
</dbReference>
<dbReference type="EMBL" id="LOMO01000291">
    <property type="protein sequence ID" value="KXY25595.1"/>
    <property type="molecule type" value="Genomic_DNA"/>
</dbReference>
<protein>
    <recommendedName>
        <fullName evidence="1">PD(D/E)XK endonuclease domain-containing protein</fullName>
    </recommendedName>
</protein>
<evidence type="ECO:0000259" key="1">
    <source>
        <dbReference type="Pfam" id="PF11645"/>
    </source>
</evidence>
<organism evidence="2 3">
    <name type="scientific">Bacillus cereus</name>
    <dbReference type="NCBI Taxonomy" id="1396"/>
    <lineage>
        <taxon>Bacteria</taxon>
        <taxon>Bacillati</taxon>
        <taxon>Bacillota</taxon>
        <taxon>Bacilli</taxon>
        <taxon>Bacillales</taxon>
        <taxon>Bacillaceae</taxon>
        <taxon>Bacillus</taxon>
        <taxon>Bacillus cereus group</taxon>
    </lineage>
</organism>
<comment type="caution">
    <text evidence="2">The sequence shown here is derived from an EMBL/GenBank/DDBJ whole genome shotgun (WGS) entry which is preliminary data.</text>
</comment>
<gene>
    <name evidence="2" type="ORF">AT268_24850</name>
</gene>
<dbReference type="InterPro" id="IPR021671">
    <property type="entry name" value="PD(D/E)XK_Endonuc"/>
</dbReference>